<comment type="caution">
    <text evidence="1">The sequence shown here is derived from an EMBL/GenBank/DDBJ whole genome shotgun (WGS) entry which is preliminary data.</text>
</comment>
<feature type="non-terminal residue" evidence="1">
    <location>
        <position position="38"/>
    </location>
</feature>
<dbReference type="EMBL" id="QURH01000265">
    <property type="protein sequence ID" value="RFU40701.1"/>
    <property type="molecule type" value="Genomic_DNA"/>
</dbReference>
<dbReference type="NCBIfam" id="TIGR01409">
    <property type="entry name" value="TAT_signal_seq"/>
    <property type="match status" value="1"/>
</dbReference>
<evidence type="ECO:0000313" key="2">
    <source>
        <dbReference type="Proteomes" id="UP000261811"/>
    </source>
</evidence>
<dbReference type="PROSITE" id="PS51318">
    <property type="entry name" value="TAT"/>
    <property type="match status" value="1"/>
</dbReference>
<dbReference type="InterPro" id="IPR006311">
    <property type="entry name" value="TAT_signal"/>
</dbReference>
<reference evidence="1 2" key="1">
    <citation type="submission" date="2018-08" db="EMBL/GenBank/DDBJ databases">
        <title>Actinomadura jelena sp. nov., a novel Actinomycete isolated from soil in Chad.</title>
        <authorList>
            <person name="Shi L."/>
        </authorList>
    </citation>
    <scope>NUCLEOTIDE SEQUENCE [LARGE SCALE GENOMIC DNA]</scope>
    <source>
        <strain evidence="1 2">NEAU-G17</strain>
    </source>
</reference>
<dbReference type="Proteomes" id="UP000261811">
    <property type="component" value="Unassembled WGS sequence"/>
</dbReference>
<organism evidence="1 2">
    <name type="scientific">Actinomadura logoneensis</name>
    <dbReference type="NCBI Taxonomy" id="2293572"/>
    <lineage>
        <taxon>Bacteria</taxon>
        <taxon>Bacillati</taxon>
        <taxon>Actinomycetota</taxon>
        <taxon>Actinomycetes</taxon>
        <taxon>Streptosporangiales</taxon>
        <taxon>Thermomonosporaceae</taxon>
        <taxon>Actinomadura</taxon>
    </lineage>
</organism>
<gene>
    <name evidence="1" type="ORF">DZF91_15800</name>
</gene>
<protein>
    <submittedName>
        <fullName evidence="1">Twin-arginine translocation signal domain-containing protein</fullName>
    </submittedName>
</protein>
<dbReference type="InterPro" id="IPR019546">
    <property type="entry name" value="TAT_signal_bac_arc"/>
</dbReference>
<name>A0A372JL03_9ACTN</name>
<evidence type="ECO:0000313" key="1">
    <source>
        <dbReference type="EMBL" id="RFU40701.1"/>
    </source>
</evidence>
<proteinExistence type="predicted"/>
<keyword evidence="2" id="KW-1185">Reference proteome</keyword>
<sequence length="38" mass="3853">MPNVDRRRALGLLAAGAAGIAAAAAPDLWHDGPSRSAR</sequence>
<dbReference type="AlphaFoldDB" id="A0A372JL03"/>
<accession>A0A372JL03</accession>